<keyword evidence="9 13" id="KW-1038">Host endoplasmic reticulum</keyword>
<dbReference type="InterPro" id="IPR008790">
    <property type="entry name" value="Poxvirus_ser/thr_kinase"/>
</dbReference>
<dbReference type="PROSITE" id="PS50011">
    <property type="entry name" value="PROTEIN_KINASE_DOM"/>
    <property type="match status" value="1"/>
</dbReference>
<comment type="catalytic activity">
    <reaction evidence="11 13">
        <text>L-threonyl-[protein] + ATP = O-phospho-L-threonyl-[protein] + ADP + H(+)</text>
        <dbReference type="Rhea" id="RHEA:46608"/>
        <dbReference type="Rhea" id="RHEA-COMP:11060"/>
        <dbReference type="Rhea" id="RHEA-COMP:11605"/>
        <dbReference type="ChEBI" id="CHEBI:15378"/>
        <dbReference type="ChEBI" id="CHEBI:30013"/>
        <dbReference type="ChEBI" id="CHEBI:30616"/>
        <dbReference type="ChEBI" id="CHEBI:61977"/>
        <dbReference type="ChEBI" id="CHEBI:456216"/>
        <dbReference type="EC" id="2.7.11.1"/>
    </reaction>
</comment>
<evidence type="ECO:0000256" key="2">
    <source>
        <dbReference type="ARBA" id="ARBA00022527"/>
    </source>
</evidence>
<protein>
    <recommendedName>
        <fullName evidence="13">Serine/threonine-protein kinase</fullName>
        <ecNumber evidence="13">2.7.11.1</ecNumber>
    </recommendedName>
</protein>
<name>A7XCD3_9POXV</name>
<dbReference type="EC" id="2.7.11.1" evidence="13"/>
<evidence type="ECO:0000256" key="11">
    <source>
        <dbReference type="ARBA" id="ARBA00047899"/>
    </source>
</evidence>
<dbReference type="GO" id="GO:0044172">
    <property type="term" value="C:host cell endoplasmic reticulum-Golgi intermediate compartment"/>
    <property type="evidence" value="ECO:0007669"/>
    <property type="project" value="UniProtKB-SubCell"/>
</dbReference>
<evidence type="ECO:0000313" key="16">
    <source>
        <dbReference type="Proteomes" id="UP000130031"/>
    </source>
</evidence>
<sequence length="445" mass="52978">MGVKTDNSLECQWDLQDDKKLETTILGDDIYFDYVFSQIDVNQNWSPSIRLIKYFKNFNKELLDTIASKEYVNPSFFQQKDKRFYPINDDFYHLSTGGYGIVFKIDKYVVKFVYEPNKNYSPIDTTAEYTIPKFLYLNLKGDEKKLIVCAWAMGLNYKLTFLYDLYKRVLYMLILLLQIMDGEKLDLYNFSHKHFLKSFNDKKDDIKFVKLISYFYPIVIQSNINVINYFSYMFHFFEHEKRSDYLYERGNIIIFPLARCSADKVTEKMAKKLGFCSLVNYIKFLFLQMALLYIKIYELPCCDNFLHVDLKPDNILLFDSDEEICISCNNNVYVFKEKIKSCLNDFDFSQVANITNKKIKNILKVEHNWYYDFHFFTHTLLKTYPEIKNDVIFNNALEELIMCCNKSICDKFRLKVSILHPISFLEKFVTRDIFSTWINDGNTTG</sequence>
<evidence type="ECO:0000256" key="12">
    <source>
        <dbReference type="ARBA" id="ARBA00048679"/>
    </source>
</evidence>
<comment type="function">
    <text evidence="10">Essential serine-protein kinase involved in the early stage of virion morphogenesis.</text>
</comment>
<keyword evidence="5 13" id="KW-0547">Nucleotide-binding</keyword>
<keyword evidence="3" id="KW-0597">Phosphoprotein</keyword>
<keyword evidence="8" id="KW-0426">Late protein</keyword>
<comment type="similarity">
    <text evidence="13">Belongs to the protein kinase superfamily. Ser/Thr protein kinase family.</text>
</comment>
<evidence type="ECO:0000256" key="13">
    <source>
        <dbReference type="PIRNR" id="PIRNR015695"/>
    </source>
</evidence>
<dbReference type="EMBL" id="EF420156">
    <property type="protein sequence ID" value="ABQ43498.1"/>
    <property type="molecule type" value="Genomic_DNA"/>
</dbReference>
<evidence type="ECO:0000256" key="3">
    <source>
        <dbReference type="ARBA" id="ARBA00022553"/>
    </source>
</evidence>
<keyword evidence="4 13" id="KW-0808">Transferase</keyword>
<dbReference type="GO" id="GO:0004674">
    <property type="term" value="F:protein serine/threonine kinase activity"/>
    <property type="evidence" value="ECO:0007669"/>
    <property type="project" value="UniProtKB-UniRule"/>
</dbReference>
<evidence type="ECO:0000256" key="8">
    <source>
        <dbReference type="ARBA" id="ARBA00022921"/>
    </source>
</evidence>
<dbReference type="GO" id="GO:0005524">
    <property type="term" value="F:ATP binding"/>
    <property type="evidence" value="ECO:0007669"/>
    <property type="project" value="UniProtKB-UniRule"/>
</dbReference>
<feature type="domain" description="Protein kinase" evidence="14">
    <location>
        <begin position="88"/>
        <end position="445"/>
    </location>
</feature>
<dbReference type="GO" id="GO:0106310">
    <property type="term" value="F:protein serine kinase activity"/>
    <property type="evidence" value="ECO:0007669"/>
    <property type="project" value="RHEA"/>
</dbReference>
<evidence type="ECO:0000256" key="6">
    <source>
        <dbReference type="ARBA" id="ARBA00022777"/>
    </source>
</evidence>
<evidence type="ECO:0000256" key="4">
    <source>
        <dbReference type="ARBA" id="ARBA00022679"/>
    </source>
</evidence>
<evidence type="ECO:0000256" key="10">
    <source>
        <dbReference type="ARBA" id="ARBA00034663"/>
    </source>
</evidence>
<evidence type="ECO:0000256" key="5">
    <source>
        <dbReference type="ARBA" id="ARBA00022741"/>
    </source>
</evidence>
<accession>A7XCD3</accession>
<gene>
    <name evidence="15" type="primary">25L</name>
</gene>
<dbReference type="InterPro" id="IPR008271">
    <property type="entry name" value="Ser/Thr_kinase_AS"/>
</dbReference>
<keyword evidence="2 13" id="KW-0723">Serine/threonine-protein kinase</keyword>
<dbReference type="PROSITE" id="PS00108">
    <property type="entry name" value="PROTEIN_KINASE_ST"/>
    <property type="match status" value="1"/>
</dbReference>
<evidence type="ECO:0000256" key="9">
    <source>
        <dbReference type="ARBA" id="ARBA00023184"/>
    </source>
</evidence>
<evidence type="ECO:0000259" key="14">
    <source>
        <dbReference type="PROSITE" id="PS50011"/>
    </source>
</evidence>
<dbReference type="Proteomes" id="UP000130031">
    <property type="component" value="Segment"/>
</dbReference>
<dbReference type="PIRSF" id="PIRSF015695">
    <property type="entry name" value="STPK_F10L"/>
    <property type="match status" value="1"/>
</dbReference>
<dbReference type="GO" id="GO:0044165">
    <property type="term" value="C:host cell endoplasmic reticulum"/>
    <property type="evidence" value="ECO:0007669"/>
    <property type="project" value="UniProtKB-UniRule"/>
</dbReference>
<keyword evidence="7 13" id="KW-0067">ATP-binding</keyword>
<comment type="subcellular location">
    <subcellularLocation>
        <location evidence="1 13">Host endoplasmic reticulum-Golgi intermediate compartment</location>
    </subcellularLocation>
</comment>
<evidence type="ECO:0000256" key="1">
    <source>
        <dbReference type="ARBA" id="ARBA00004452"/>
    </source>
</evidence>
<organism evidence="15 16">
    <name type="scientific">Tanapox virus</name>
    <dbReference type="NCBI Taxonomy" id="99000"/>
    <lineage>
        <taxon>Viruses</taxon>
        <taxon>Varidnaviria</taxon>
        <taxon>Bamfordvirae</taxon>
        <taxon>Nucleocytoviricota</taxon>
        <taxon>Pokkesviricetes</taxon>
        <taxon>Chitovirales</taxon>
        <taxon>Poxviridae</taxon>
        <taxon>Chordopoxvirinae</taxon>
        <taxon>Yatapoxvirus</taxon>
        <taxon>Yatapoxvirus tanapox</taxon>
    </lineage>
</organism>
<evidence type="ECO:0000256" key="7">
    <source>
        <dbReference type="ARBA" id="ARBA00022840"/>
    </source>
</evidence>
<dbReference type="Pfam" id="PF05445">
    <property type="entry name" value="Pox_ser-thr_kin"/>
    <property type="match status" value="1"/>
</dbReference>
<dbReference type="InterPro" id="IPR000719">
    <property type="entry name" value="Prot_kinase_dom"/>
</dbReference>
<comment type="catalytic activity">
    <reaction evidence="12 13">
        <text>L-seryl-[protein] + ATP = O-phospho-L-seryl-[protein] + ADP + H(+)</text>
        <dbReference type="Rhea" id="RHEA:17989"/>
        <dbReference type="Rhea" id="RHEA-COMP:9863"/>
        <dbReference type="Rhea" id="RHEA-COMP:11604"/>
        <dbReference type="ChEBI" id="CHEBI:15378"/>
        <dbReference type="ChEBI" id="CHEBI:29999"/>
        <dbReference type="ChEBI" id="CHEBI:30616"/>
        <dbReference type="ChEBI" id="CHEBI:83421"/>
        <dbReference type="ChEBI" id="CHEBI:456216"/>
        <dbReference type="EC" id="2.7.11.1"/>
    </reaction>
</comment>
<reference evidence="15 16" key="1">
    <citation type="journal article" date="2007" name="Virus Res.">
        <title>Comparative genetic analysis of genomic DNA sequences of two human isolates of Tanapox virus.</title>
        <authorList>
            <person name="Nazarian S.H."/>
            <person name="Barrett J.W."/>
            <person name="Frace A.M."/>
            <person name="Olsen-Rasmussen M."/>
            <person name="Khristova M."/>
            <person name="Shaban M."/>
            <person name="Neering S."/>
            <person name="Li Y."/>
            <person name="Damon I.K."/>
            <person name="Esposito J.J."/>
            <person name="Essani K."/>
            <person name="McFadden G."/>
        </authorList>
    </citation>
    <scope>NUCLEOTIDE SEQUENCE [LARGE SCALE GENOMIC DNA]</scope>
    <source>
        <strain evidence="15">TPV-Kenya</strain>
    </source>
</reference>
<evidence type="ECO:0000313" key="15">
    <source>
        <dbReference type="EMBL" id="ABQ43498.1"/>
    </source>
</evidence>
<proteinExistence type="inferred from homology"/>
<keyword evidence="6 13" id="KW-0418">Kinase</keyword>